<evidence type="ECO:0000313" key="2">
    <source>
        <dbReference type="Proteomes" id="UP000292881"/>
    </source>
</evidence>
<accession>A0A4Q2J789</accession>
<comment type="caution">
    <text evidence="1">The sequence shown here is derived from an EMBL/GenBank/DDBJ whole genome shotgun (WGS) entry which is preliminary data.</text>
</comment>
<gene>
    <name evidence="1" type="ORF">ESO86_15675</name>
</gene>
<dbReference type="Proteomes" id="UP000292881">
    <property type="component" value="Unassembled WGS sequence"/>
</dbReference>
<dbReference type="AlphaFoldDB" id="A0A4Q2J789"/>
<reference evidence="1 2" key="1">
    <citation type="submission" date="2019-01" db="EMBL/GenBank/DDBJ databases">
        <authorList>
            <person name="Li J."/>
        </authorList>
    </citation>
    <scope>NUCLEOTIDE SEQUENCE [LARGE SCALE GENOMIC DNA]</scope>
    <source>
        <strain evidence="1 2">CGMCC 4.7180</strain>
    </source>
</reference>
<sequence length="61" mass="5776">MILALAAAAVLIGALVVVPITVGALAGGDAAGEPAPSEAPLPSVEGDLGTSLNQLEEAVSP</sequence>
<protein>
    <submittedName>
        <fullName evidence="1">Uncharacterized protein</fullName>
    </submittedName>
</protein>
<organism evidence="1 2">
    <name type="scientific">Agromyces binzhouensis</name>
    <dbReference type="NCBI Taxonomy" id="1817495"/>
    <lineage>
        <taxon>Bacteria</taxon>
        <taxon>Bacillati</taxon>
        <taxon>Actinomycetota</taxon>
        <taxon>Actinomycetes</taxon>
        <taxon>Micrococcales</taxon>
        <taxon>Microbacteriaceae</taxon>
        <taxon>Agromyces</taxon>
    </lineage>
</organism>
<proteinExistence type="predicted"/>
<evidence type="ECO:0000313" key="1">
    <source>
        <dbReference type="EMBL" id="RXZ43239.1"/>
    </source>
</evidence>
<name>A0A4Q2J789_9MICO</name>
<keyword evidence="2" id="KW-1185">Reference proteome</keyword>
<dbReference type="EMBL" id="SDPL01000459">
    <property type="protein sequence ID" value="RXZ43239.1"/>
    <property type="molecule type" value="Genomic_DNA"/>
</dbReference>